<name>A0A137NT76_CONC2</name>
<evidence type="ECO:0000313" key="2">
    <source>
        <dbReference type="EMBL" id="KXN65884.1"/>
    </source>
</evidence>
<proteinExistence type="predicted"/>
<dbReference type="OrthoDB" id="10261632at2759"/>
<sequence length="295" mass="33621">MEHPLDSPKFSTVEFINNLLPTPSSLTNSNSKVIQNILTNLKSQINQVDTDLQTLVRNQIQLSVPLEEVSNLAPNLKTLVSRVDRVQDQAIQTEASVSEITVDQLKLHAQNKQYREAGQLIQAVEQLFSHLTTFNNLKVIVELEKSSFNGLGKLAYPAEPLSEANTILDLIDPNARKPLITWYIDLQLQDYLSIFRGDDEVGALDNTSRRFAWLKRWFQMFDQEHSSIFPGDWHVDYKLAKKFCELTYGDLVEVLEKTASSNVNLVITSMQLTVAFEHQLDKRYSHLLQAKSDSF</sequence>
<evidence type="ECO:0000259" key="1">
    <source>
        <dbReference type="Pfam" id="PF04100"/>
    </source>
</evidence>
<keyword evidence="3" id="KW-1185">Reference proteome</keyword>
<dbReference type="InterPro" id="IPR039766">
    <property type="entry name" value="Vps53"/>
</dbReference>
<dbReference type="OMA" id="MFQRIES"/>
<dbReference type="STRING" id="796925.A0A137NT76"/>
<dbReference type="InterPro" id="IPR007234">
    <property type="entry name" value="Vps53_N"/>
</dbReference>
<dbReference type="Pfam" id="PF04100">
    <property type="entry name" value="Vps53_N"/>
    <property type="match status" value="2"/>
</dbReference>
<feature type="domain" description="Vps53 N-terminal" evidence="1">
    <location>
        <begin position="9"/>
        <end position="103"/>
    </location>
</feature>
<dbReference type="GO" id="GO:0000938">
    <property type="term" value="C:GARP complex"/>
    <property type="evidence" value="ECO:0007669"/>
    <property type="project" value="InterPro"/>
</dbReference>
<feature type="domain" description="Vps53 N-terminal" evidence="1">
    <location>
        <begin position="155"/>
        <end position="286"/>
    </location>
</feature>
<dbReference type="GO" id="GO:0005829">
    <property type="term" value="C:cytosol"/>
    <property type="evidence" value="ECO:0007669"/>
    <property type="project" value="GOC"/>
</dbReference>
<dbReference type="PANTHER" id="PTHR12820:SF0">
    <property type="entry name" value="VACUOLAR PROTEIN SORTING-ASSOCIATED PROTEIN 53 HOMOLOG"/>
    <property type="match status" value="1"/>
</dbReference>
<feature type="non-terminal residue" evidence="2">
    <location>
        <position position="295"/>
    </location>
</feature>
<reference evidence="2 3" key="1">
    <citation type="journal article" date="2015" name="Genome Biol. Evol.">
        <title>Phylogenomic analyses indicate that early fungi evolved digesting cell walls of algal ancestors of land plants.</title>
        <authorList>
            <person name="Chang Y."/>
            <person name="Wang S."/>
            <person name="Sekimoto S."/>
            <person name="Aerts A.L."/>
            <person name="Choi C."/>
            <person name="Clum A."/>
            <person name="LaButti K.M."/>
            <person name="Lindquist E.A."/>
            <person name="Yee Ngan C."/>
            <person name="Ohm R.A."/>
            <person name="Salamov A.A."/>
            <person name="Grigoriev I.V."/>
            <person name="Spatafora J.W."/>
            <person name="Berbee M.L."/>
        </authorList>
    </citation>
    <scope>NUCLEOTIDE SEQUENCE [LARGE SCALE GENOMIC DNA]</scope>
    <source>
        <strain evidence="2 3">NRRL 28638</strain>
    </source>
</reference>
<dbReference type="AlphaFoldDB" id="A0A137NT76"/>
<dbReference type="GO" id="GO:0042147">
    <property type="term" value="P:retrograde transport, endosome to Golgi"/>
    <property type="evidence" value="ECO:0007669"/>
    <property type="project" value="InterPro"/>
</dbReference>
<protein>
    <submittedName>
        <fullName evidence="2">Vps53-like protein</fullName>
    </submittedName>
</protein>
<gene>
    <name evidence="2" type="ORF">CONCODRAFT_12414</name>
</gene>
<dbReference type="EMBL" id="KQ964801">
    <property type="protein sequence ID" value="KXN65884.1"/>
    <property type="molecule type" value="Genomic_DNA"/>
</dbReference>
<organism evidence="2 3">
    <name type="scientific">Conidiobolus coronatus (strain ATCC 28846 / CBS 209.66 / NRRL 28638)</name>
    <name type="common">Delacroixia coronata</name>
    <dbReference type="NCBI Taxonomy" id="796925"/>
    <lineage>
        <taxon>Eukaryota</taxon>
        <taxon>Fungi</taxon>
        <taxon>Fungi incertae sedis</taxon>
        <taxon>Zoopagomycota</taxon>
        <taxon>Entomophthoromycotina</taxon>
        <taxon>Entomophthoromycetes</taxon>
        <taxon>Entomophthorales</taxon>
        <taxon>Ancylistaceae</taxon>
        <taxon>Conidiobolus</taxon>
    </lineage>
</organism>
<dbReference type="PANTHER" id="PTHR12820">
    <property type="entry name" value="VACUOLAR SORTING PROTEIN 53"/>
    <property type="match status" value="1"/>
</dbReference>
<accession>A0A137NT76</accession>
<dbReference type="Proteomes" id="UP000070444">
    <property type="component" value="Unassembled WGS sequence"/>
</dbReference>
<evidence type="ECO:0000313" key="3">
    <source>
        <dbReference type="Proteomes" id="UP000070444"/>
    </source>
</evidence>